<comment type="similarity">
    <text evidence="8">Belongs to the binding-protein-dependent transport system permease family.</text>
</comment>
<evidence type="ECO:0000256" key="6">
    <source>
        <dbReference type="ARBA" id="ARBA00022989"/>
    </source>
</evidence>
<evidence type="ECO:0000259" key="9">
    <source>
        <dbReference type="PROSITE" id="PS50928"/>
    </source>
</evidence>
<dbReference type="InParanoid" id="A0A7L4YTH7"/>
<evidence type="ECO:0000256" key="8">
    <source>
        <dbReference type="RuleBase" id="RU363032"/>
    </source>
</evidence>
<evidence type="ECO:0000256" key="2">
    <source>
        <dbReference type="ARBA" id="ARBA00022448"/>
    </source>
</evidence>
<feature type="transmembrane region" description="Helical" evidence="8">
    <location>
        <begin position="383"/>
        <end position="402"/>
    </location>
</feature>
<dbReference type="InterPro" id="IPR000515">
    <property type="entry name" value="MetI-like"/>
</dbReference>
<gene>
    <name evidence="10" type="ORF">EK0264_10055</name>
</gene>
<proteinExistence type="inferred from homology"/>
<feature type="domain" description="ABC transmembrane type-1" evidence="9">
    <location>
        <begin position="307"/>
        <end position="505"/>
    </location>
</feature>
<evidence type="ECO:0000256" key="7">
    <source>
        <dbReference type="ARBA" id="ARBA00023136"/>
    </source>
</evidence>
<evidence type="ECO:0000256" key="1">
    <source>
        <dbReference type="ARBA" id="ARBA00004429"/>
    </source>
</evidence>
<dbReference type="SUPFAM" id="SSF161098">
    <property type="entry name" value="MetI-like"/>
    <property type="match status" value="2"/>
</dbReference>
<dbReference type="CDD" id="cd06261">
    <property type="entry name" value="TM_PBP2"/>
    <property type="match status" value="2"/>
</dbReference>
<keyword evidence="2 8" id="KW-0813">Transport</keyword>
<feature type="transmembrane region" description="Helical" evidence="8">
    <location>
        <begin position="484"/>
        <end position="505"/>
    </location>
</feature>
<dbReference type="Pfam" id="PF00528">
    <property type="entry name" value="BPD_transp_1"/>
    <property type="match status" value="2"/>
</dbReference>
<name>A0A7L4YTH7_9ACTN</name>
<dbReference type="KEGG" id="eke:EK0264_10055"/>
<evidence type="ECO:0000313" key="10">
    <source>
        <dbReference type="EMBL" id="QHC02378.1"/>
    </source>
</evidence>
<dbReference type="PANTHER" id="PTHR43357">
    <property type="entry name" value="INNER MEMBRANE ABC TRANSPORTER PERMEASE PROTEIN YDCV"/>
    <property type="match status" value="1"/>
</dbReference>
<feature type="transmembrane region" description="Helical" evidence="8">
    <location>
        <begin position="29"/>
        <end position="53"/>
    </location>
</feature>
<comment type="subcellular location">
    <subcellularLocation>
        <location evidence="1">Cell inner membrane</location>
        <topology evidence="1">Multi-pass membrane protein</topology>
    </subcellularLocation>
    <subcellularLocation>
        <location evidence="8">Cell membrane</location>
        <topology evidence="8">Multi-pass membrane protein</topology>
    </subcellularLocation>
</comment>
<dbReference type="EMBL" id="CP047156">
    <property type="protein sequence ID" value="QHC02378.1"/>
    <property type="molecule type" value="Genomic_DNA"/>
</dbReference>
<feature type="transmembrane region" description="Helical" evidence="8">
    <location>
        <begin position="148"/>
        <end position="176"/>
    </location>
</feature>
<keyword evidence="3" id="KW-1003">Cell membrane</keyword>
<evidence type="ECO:0000256" key="3">
    <source>
        <dbReference type="ARBA" id="ARBA00022475"/>
    </source>
</evidence>
<dbReference type="InterPro" id="IPR035906">
    <property type="entry name" value="MetI-like_sf"/>
</dbReference>
<organism evidence="10 11">
    <name type="scientific">Epidermidibacterium keratini</name>
    <dbReference type="NCBI Taxonomy" id="1891644"/>
    <lineage>
        <taxon>Bacteria</taxon>
        <taxon>Bacillati</taxon>
        <taxon>Actinomycetota</taxon>
        <taxon>Actinomycetes</taxon>
        <taxon>Sporichthyales</taxon>
        <taxon>Sporichthyaceae</taxon>
        <taxon>Epidermidibacterium</taxon>
    </lineage>
</organism>
<keyword evidence="4" id="KW-0997">Cell inner membrane</keyword>
<sequence length="516" mass="54602">MLVRGFVTDGALDLTAIGQTLQRDRIQRIIWLTIAQAVTATVIAVLAGLPLAFALYRLQFPGRGLLRAIVTVPFVLPTVVVGVAFRTLLTDSGPLGFLRLDGTWTAIIAGLVFFNISVVVRSVGTIWAGLDPRREQSAAALGASPRQVFFTVTLPALTPVLLSAASVVFLFCATAFGVVLTLGGLRFGTIETEIYLQTASFLDLKTAAVLSVLQLVVVVLLLWVVGFARSRAEHRQRLAAPSSRPVRVGDWPVLVATAVVVLFVLAPIGSLLVRSLRRSGEWTLTNFVNLGSTGNGSALAIPVWQAARNSLVIALNATVIAVVLGLLVAFVATRAPRSRAGRRAVAVFDGAFMLPLGVSAVTVGFGLLITLNRPPLDLRSSAILIPIAQAMVALPLVVRTITPALRAIDDRLRQAAMMLGAPYWRALLTVDLPAVWRPLLAASGFALAVSMGEFGATAFLARSDSATLPVVIYRLIGRPGPDNFGMAMAASVVLAAITVVIMGLVERLRVSAVGAF</sequence>
<dbReference type="Gene3D" id="1.10.3720.10">
    <property type="entry name" value="MetI-like"/>
    <property type="match status" value="2"/>
</dbReference>
<evidence type="ECO:0000256" key="4">
    <source>
        <dbReference type="ARBA" id="ARBA00022519"/>
    </source>
</evidence>
<dbReference type="GO" id="GO:0055085">
    <property type="term" value="P:transmembrane transport"/>
    <property type="evidence" value="ECO:0007669"/>
    <property type="project" value="InterPro"/>
</dbReference>
<keyword evidence="7 8" id="KW-0472">Membrane</keyword>
<dbReference type="OrthoDB" id="9804629at2"/>
<keyword evidence="5 8" id="KW-0812">Transmembrane</keyword>
<dbReference type="GO" id="GO:0005886">
    <property type="term" value="C:plasma membrane"/>
    <property type="evidence" value="ECO:0007669"/>
    <property type="project" value="UniProtKB-SubCell"/>
</dbReference>
<evidence type="ECO:0000256" key="5">
    <source>
        <dbReference type="ARBA" id="ARBA00022692"/>
    </source>
</evidence>
<feature type="transmembrane region" description="Helical" evidence="8">
    <location>
        <begin position="344"/>
        <end position="371"/>
    </location>
</feature>
<dbReference type="PANTHER" id="PTHR43357:SF4">
    <property type="entry name" value="INNER MEMBRANE ABC TRANSPORTER PERMEASE PROTEIN YDCV"/>
    <property type="match status" value="1"/>
</dbReference>
<keyword evidence="6 8" id="KW-1133">Transmembrane helix</keyword>
<feature type="transmembrane region" description="Helical" evidence="8">
    <location>
        <begin position="65"/>
        <end position="85"/>
    </location>
</feature>
<feature type="transmembrane region" description="Helical" evidence="8">
    <location>
        <begin position="249"/>
        <end position="273"/>
    </location>
</feature>
<feature type="domain" description="ABC transmembrane type-1" evidence="9">
    <location>
        <begin position="30"/>
        <end position="225"/>
    </location>
</feature>
<dbReference type="PROSITE" id="PS50928">
    <property type="entry name" value="ABC_TM1"/>
    <property type="match status" value="2"/>
</dbReference>
<evidence type="ECO:0000313" key="11">
    <source>
        <dbReference type="Proteomes" id="UP000463857"/>
    </source>
</evidence>
<dbReference type="AlphaFoldDB" id="A0A7L4YTH7"/>
<protein>
    <submittedName>
        <fullName evidence="10">ABC transporter permease subunit</fullName>
    </submittedName>
</protein>
<feature type="transmembrane region" description="Helical" evidence="8">
    <location>
        <begin position="207"/>
        <end position="228"/>
    </location>
</feature>
<dbReference type="Proteomes" id="UP000463857">
    <property type="component" value="Chromosome"/>
</dbReference>
<reference evidence="10 11" key="1">
    <citation type="journal article" date="2018" name="Int. J. Syst. Evol. Microbiol.">
        <title>Epidermidibacterium keratini gen. nov., sp. nov., a member of the family Sporichthyaceae, isolated from keratin epidermis.</title>
        <authorList>
            <person name="Lee D.G."/>
            <person name="Trujillo M.E."/>
            <person name="Kang S."/>
            <person name="Nam J.J."/>
            <person name="Kim Y.J."/>
        </authorList>
    </citation>
    <scope>NUCLEOTIDE SEQUENCE [LARGE SCALE GENOMIC DNA]</scope>
    <source>
        <strain evidence="10 11">EPI-7</strain>
    </source>
</reference>
<feature type="transmembrane region" description="Helical" evidence="8">
    <location>
        <begin position="105"/>
        <end position="127"/>
    </location>
</feature>
<keyword evidence="11" id="KW-1185">Reference proteome</keyword>
<accession>A0A7L4YTH7</accession>
<feature type="transmembrane region" description="Helical" evidence="8">
    <location>
        <begin position="311"/>
        <end position="332"/>
    </location>
</feature>